<evidence type="ECO:0000256" key="2">
    <source>
        <dbReference type="ARBA" id="ARBA00023125"/>
    </source>
</evidence>
<dbReference type="AlphaFoldDB" id="A0A090QIM8"/>
<dbReference type="InterPro" id="IPR000843">
    <property type="entry name" value="HTH_LacI"/>
</dbReference>
<name>A0A090QIM8_9GAMM</name>
<dbReference type="SUPFAM" id="SSF47413">
    <property type="entry name" value="lambda repressor-like DNA-binding domains"/>
    <property type="match status" value="1"/>
</dbReference>
<gene>
    <name evidence="5" type="ORF">JCM19237_4986</name>
</gene>
<reference evidence="5 6" key="1">
    <citation type="journal article" date="2014" name="Genome Announc.">
        <title>Draft Genome Sequences of Two Vibrionaceae Species, Vibrio ponticus C121 and Photobacterium aphoticum C119, Isolated as Coral Reef Microbiota.</title>
        <authorList>
            <person name="Al-saari N."/>
            <person name="Meirelles P.M."/>
            <person name="Mino S."/>
            <person name="Suda W."/>
            <person name="Oshima K."/>
            <person name="Hattori M."/>
            <person name="Ohkuma M."/>
            <person name="Thompson F.L."/>
            <person name="Gomez-Gil B."/>
            <person name="Sawabe T."/>
            <person name="Sawabe T."/>
        </authorList>
    </citation>
    <scope>NUCLEOTIDE SEQUENCE [LARGE SCALE GENOMIC DNA]</scope>
    <source>
        <strain evidence="5 6">JCM 19237</strain>
    </source>
</reference>
<evidence type="ECO:0000259" key="4">
    <source>
        <dbReference type="PROSITE" id="PS50932"/>
    </source>
</evidence>
<dbReference type="Proteomes" id="UP000029227">
    <property type="component" value="Unassembled WGS sequence"/>
</dbReference>
<dbReference type="SMART" id="SM00354">
    <property type="entry name" value="HTH_LACI"/>
    <property type="match status" value="1"/>
</dbReference>
<evidence type="ECO:0000313" key="5">
    <source>
        <dbReference type="EMBL" id="GAL02093.1"/>
    </source>
</evidence>
<dbReference type="PANTHER" id="PTHR30146:SF109">
    <property type="entry name" value="HTH-TYPE TRANSCRIPTIONAL REGULATOR GALS"/>
    <property type="match status" value="1"/>
</dbReference>
<accession>A0A090QIM8</accession>
<dbReference type="InterPro" id="IPR010982">
    <property type="entry name" value="Lambda_DNA-bd_dom_sf"/>
</dbReference>
<dbReference type="Gene3D" id="3.40.50.2300">
    <property type="match status" value="1"/>
</dbReference>
<dbReference type="PROSITE" id="PS50932">
    <property type="entry name" value="HTH_LACI_2"/>
    <property type="match status" value="1"/>
</dbReference>
<dbReference type="GO" id="GO:0003700">
    <property type="term" value="F:DNA-binding transcription factor activity"/>
    <property type="evidence" value="ECO:0007669"/>
    <property type="project" value="TreeGrafter"/>
</dbReference>
<evidence type="ECO:0000256" key="3">
    <source>
        <dbReference type="ARBA" id="ARBA00023163"/>
    </source>
</evidence>
<dbReference type="PANTHER" id="PTHR30146">
    <property type="entry name" value="LACI-RELATED TRANSCRIPTIONAL REPRESSOR"/>
    <property type="match status" value="1"/>
</dbReference>
<dbReference type="eggNOG" id="COG1609">
    <property type="taxonomic scope" value="Bacteria"/>
</dbReference>
<dbReference type="EMBL" id="BBMN01000001">
    <property type="protein sequence ID" value="GAL02093.1"/>
    <property type="molecule type" value="Genomic_DNA"/>
</dbReference>
<evidence type="ECO:0000256" key="1">
    <source>
        <dbReference type="ARBA" id="ARBA00023015"/>
    </source>
</evidence>
<dbReference type="SUPFAM" id="SSF53822">
    <property type="entry name" value="Periplasmic binding protein-like I"/>
    <property type="match status" value="1"/>
</dbReference>
<dbReference type="CDD" id="cd01392">
    <property type="entry name" value="HTH_LacI"/>
    <property type="match status" value="1"/>
</dbReference>
<dbReference type="STRING" id="754436.JCM19237_4986"/>
<protein>
    <submittedName>
        <fullName evidence="5">Transcriptional regulator LacI family</fullName>
    </submittedName>
</protein>
<dbReference type="InterPro" id="IPR028082">
    <property type="entry name" value="Peripla_BP_I"/>
</dbReference>
<sequence>MTTTLNDIAKLAGVSAVTVSYVLNNKNRVSEATKAKVLDAAKTLNYVPNRAAKMLASKSTQHICLVISGPDFEYLTNPYIYELVNGIGTTLNQRGYELTLRMASTANEQTFIQGEMNANLYDGILIWGTRMDDAHFVTLFEHRTPVVSIARDHEHDAVNAVLVEHFESAYRMTRYLIEQGHQKSCSWGNWMPLKPRVIVITVIVRRCSIAALKHKMIGLLRPTTIRKTHIALSLIWRA</sequence>
<organism evidence="5 6">
    <name type="scientific">Photobacterium aphoticum</name>
    <dbReference type="NCBI Taxonomy" id="754436"/>
    <lineage>
        <taxon>Bacteria</taxon>
        <taxon>Pseudomonadati</taxon>
        <taxon>Pseudomonadota</taxon>
        <taxon>Gammaproteobacteria</taxon>
        <taxon>Vibrionales</taxon>
        <taxon>Vibrionaceae</taxon>
        <taxon>Photobacterium</taxon>
    </lineage>
</organism>
<keyword evidence="1" id="KW-0805">Transcription regulation</keyword>
<dbReference type="InterPro" id="IPR001761">
    <property type="entry name" value="Peripla_BP/Lac1_sug-bd_dom"/>
</dbReference>
<proteinExistence type="predicted"/>
<keyword evidence="3" id="KW-0804">Transcription</keyword>
<dbReference type="Pfam" id="PF00356">
    <property type="entry name" value="LacI"/>
    <property type="match status" value="1"/>
</dbReference>
<evidence type="ECO:0000313" key="6">
    <source>
        <dbReference type="Proteomes" id="UP000029227"/>
    </source>
</evidence>
<dbReference type="CDD" id="cd06267">
    <property type="entry name" value="PBP1_LacI_sugar_binding-like"/>
    <property type="match status" value="1"/>
</dbReference>
<feature type="domain" description="HTH lacI-type" evidence="4">
    <location>
        <begin position="3"/>
        <end position="57"/>
    </location>
</feature>
<dbReference type="GO" id="GO:0000976">
    <property type="term" value="F:transcription cis-regulatory region binding"/>
    <property type="evidence" value="ECO:0007669"/>
    <property type="project" value="TreeGrafter"/>
</dbReference>
<keyword evidence="2" id="KW-0238">DNA-binding</keyword>
<dbReference type="PRINTS" id="PR00036">
    <property type="entry name" value="HTHLACI"/>
</dbReference>
<dbReference type="Gene3D" id="1.10.260.40">
    <property type="entry name" value="lambda repressor-like DNA-binding domains"/>
    <property type="match status" value="1"/>
</dbReference>
<dbReference type="PROSITE" id="PS00356">
    <property type="entry name" value="HTH_LACI_1"/>
    <property type="match status" value="1"/>
</dbReference>
<comment type="caution">
    <text evidence="5">The sequence shown here is derived from an EMBL/GenBank/DDBJ whole genome shotgun (WGS) entry which is preliminary data.</text>
</comment>
<dbReference type="Pfam" id="PF00532">
    <property type="entry name" value="Peripla_BP_1"/>
    <property type="match status" value="1"/>
</dbReference>